<dbReference type="InterPro" id="IPR021109">
    <property type="entry name" value="Peptidase_aspartic_dom_sf"/>
</dbReference>
<evidence type="ECO:0000313" key="3">
    <source>
        <dbReference type="EMBL" id="KAE9342302.1"/>
    </source>
</evidence>
<reference evidence="3 4" key="1">
    <citation type="submission" date="2018-08" db="EMBL/GenBank/DDBJ databases">
        <title>Genomic investigation of the strawberry pathogen Phytophthora fragariae indicates pathogenicity is determined by transcriptional variation in three key races.</title>
        <authorList>
            <person name="Adams T.M."/>
            <person name="Armitage A.D."/>
            <person name="Sobczyk M.K."/>
            <person name="Bates H.J."/>
            <person name="Dunwell J.M."/>
            <person name="Nellist C.F."/>
            <person name="Harrison R.J."/>
        </authorList>
    </citation>
    <scope>NUCLEOTIDE SEQUENCE [LARGE SCALE GENOMIC DNA]</scope>
    <source>
        <strain evidence="2 5">SCRP324</strain>
        <strain evidence="3 4">SCRP333</strain>
    </source>
</reference>
<organism evidence="3 4">
    <name type="scientific">Phytophthora rubi</name>
    <dbReference type="NCBI Taxonomy" id="129364"/>
    <lineage>
        <taxon>Eukaryota</taxon>
        <taxon>Sar</taxon>
        <taxon>Stramenopiles</taxon>
        <taxon>Oomycota</taxon>
        <taxon>Peronosporomycetes</taxon>
        <taxon>Peronosporales</taxon>
        <taxon>Peronosporaceae</taxon>
        <taxon>Phytophthora</taxon>
    </lineage>
</organism>
<name>A0A6A4FGG6_9STRA</name>
<dbReference type="OrthoDB" id="10304994at2759"/>
<keyword evidence="4" id="KW-1185">Reference proteome</keyword>
<evidence type="ECO:0000313" key="4">
    <source>
        <dbReference type="Proteomes" id="UP000434957"/>
    </source>
</evidence>
<dbReference type="EMBL" id="QXFT01000497">
    <property type="protein sequence ID" value="KAE9342302.1"/>
    <property type="molecule type" value="Genomic_DNA"/>
</dbReference>
<sequence length="364" mass="40252">MFTAMDELHRQGRDRAPKLTREEAEAVALVLPYATEALQKKQGRNQRRVYDYHSGSYYQEPVVEEMEGHAQPVRVGKLRAARASTINLLPTATMLVCNERKPVKIDTGAQYSVAGQDWSRYGTKLDTVAPVDYMEGFSGVAVKVLGVWRSDFLTQYQQHMQVDALLVASDTPDFLVGEDWMYAQGVKIDFLASEMKLYADDEKIVAPFTGIGTATAHDTGTAKVRLLRQAKVRVFVLLAGDVGVGLHARRALHHPQLPVLALLLAVISSSQLFPLVRQPLRPRSCSSSSSFVPTIAGPCSALILVFLIQVARVVRRGPIRSLRVSRLVDCSAETSSPWSGLVFWAAKSDAFSRHSRAKCPVFQQ</sequence>
<keyword evidence="1" id="KW-0812">Transmembrane</keyword>
<dbReference type="EMBL" id="QXFU01000488">
    <property type="protein sequence ID" value="KAE9032325.1"/>
    <property type="molecule type" value="Genomic_DNA"/>
</dbReference>
<evidence type="ECO:0000313" key="5">
    <source>
        <dbReference type="Proteomes" id="UP000435112"/>
    </source>
</evidence>
<feature type="transmembrane region" description="Helical" evidence="1">
    <location>
        <begin position="257"/>
        <end position="275"/>
    </location>
</feature>
<evidence type="ECO:0000313" key="2">
    <source>
        <dbReference type="EMBL" id="KAE9032325.1"/>
    </source>
</evidence>
<evidence type="ECO:0000256" key="1">
    <source>
        <dbReference type="SAM" id="Phobius"/>
    </source>
</evidence>
<proteinExistence type="predicted"/>
<dbReference type="AlphaFoldDB" id="A0A6A4FGG6"/>
<protein>
    <submittedName>
        <fullName evidence="3">Uncharacterized protein</fullName>
    </submittedName>
</protein>
<accession>A0A6A4FGG6</accession>
<feature type="transmembrane region" description="Helical" evidence="1">
    <location>
        <begin position="295"/>
        <end position="314"/>
    </location>
</feature>
<dbReference type="Proteomes" id="UP000434957">
    <property type="component" value="Unassembled WGS sequence"/>
</dbReference>
<comment type="caution">
    <text evidence="3">The sequence shown here is derived from an EMBL/GenBank/DDBJ whole genome shotgun (WGS) entry which is preliminary data.</text>
</comment>
<gene>
    <name evidence="2" type="ORF">PR002_g9237</name>
    <name evidence="3" type="ORF">PR003_g9551</name>
</gene>
<dbReference type="Gene3D" id="2.40.70.10">
    <property type="entry name" value="Acid Proteases"/>
    <property type="match status" value="1"/>
</dbReference>
<dbReference type="SUPFAM" id="SSF50630">
    <property type="entry name" value="Acid proteases"/>
    <property type="match status" value="1"/>
</dbReference>
<keyword evidence="1" id="KW-0472">Membrane</keyword>
<keyword evidence="1" id="KW-1133">Transmembrane helix</keyword>
<dbReference type="Proteomes" id="UP000435112">
    <property type="component" value="Unassembled WGS sequence"/>
</dbReference>